<reference evidence="3" key="1">
    <citation type="journal article" date="2013" name="Nature">
        <title>Pan genome of the phytoplankton Emiliania underpins its global distribution.</title>
        <authorList>
            <person name="Read B.A."/>
            <person name="Kegel J."/>
            <person name="Klute M.J."/>
            <person name="Kuo A."/>
            <person name="Lefebvre S.C."/>
            <person name="Maumus F."/>
            <person name="Mayer C."/>
            <person name="Miller J."/>
            <person name="Monier A."/>
            <person name="Salamov A."/>
            <person name="Young J."/>
            <person name="Aguilar M."/>
            <person name="Claverie J.M."/>
            <person name="Frickenhaus S."/>
            <person name="Gonzalez K."/>
            <person name="Herman E.K."/>
            <person name="Lin Y.C."/>
            <person name="Napier J."/>
            <person name="Ogata H."/>
            <person name="Sarno A.F."/>
            <person name="Shmutz J."/>
            <person name="Schroeder D."/>
            <person name="de Vargas C."/>
            <person name="Verret F."/>
            <person name="von Dassow P."/>
            <person name="Valentin K."/>
            <person name="Van de Peer Y."/>
            <person name="Wheeler G."/>
            <person name="Dacks J.B."/>
            <person name="Delwiche C.F."/>
            <person name="Dyhrman S.T."/>
            <person name="Glockner G."/>
            <person name="John U."/>
            <person name="Richards T."/>
            <person name="Worden A.Z."/>
            <person name="Zhang X."/>
            <person name="Grigoriev I.V."/>
            <person name="Allen A.E."/>
            <person name="Bidle K."/>
            <person name="Borodovsky M."/>
            <person name="Bowler C."/>
            <person name="Brownlee C."/>
            <person name="Cock J.M."/>
            <person name="Elias M."/>
            <person name="Gladyshev V.N."/>
            <person name="Groth M."/>
            <person name="Guda C."/>
            <person name="Hadaegh A."/>
            <person name="Iglesias-Rodriguez M.D."/>
            <person name="Jenkins J."/>
            <person name="Jones B.M."/>
            <person name="Lawson T."/>
            <person name="Leese F."/>
            <person name="Lindquist E."/>
            <person name="Lobanov A."/>
            <person name="Lomsadze A."/>
            <person name="Malik S.B."/>
            <person name="Marsh M.E."/>
            <person name="Mackinder L."/>
            <person name="Mock T."/>
            <person name="Mueller-Roeber B."/>
            <person name="Pagarete A."/>
            <person name="Parker M."/>
            <person name="Probert I."/>
            <person name="Quesneville H."/>
            <person name="Raines C."/>
            <person name="Rensing S.A."/>
            <person name="Riano-Pachon D.M."/>
            <person name="Richier S."/>
            <person name="Rokitta S."/>
            <person name="Shiraiwa Y."/>
            <person name="Soanes D.M."/>
            <person name="van der Giezen M."/>
            <person name="Wahlund T.M."/>
            <person name="Williams B."/>
            <person name="Wilson W."/>
            <person name="Wolfe G."/>
            <person name="Wurch L.L."/>
        </authorList>
    </citation>
    <scope>NUCLEOTIDE SEQUENCE</scope>
</reference>
<dbReference type="HOGENOM" id="CLU_154197_0_0_1"/>
<protein>
    <submittedName>
        <fullName evidence="2">Uncharacterized protein</fullName>
    </submittedName>
</protein>
<evidence type="ECO:0000256" key="1">
    <source>
        <dbReference type="SAM" id="MobiDB-lite"/>
    </source>
</evidence>
<dbReference type="KEGG" id="ehx:EMIHUDRAFT_222212"/>
<dbReference type="EnsemblProtists" id="EOD40847">
    <property type="protein sequence ID" value="EOD40847"/>
    <property type="gene ID" value="EMIHUDRAFT_222212"/>
</dbReference>
<dbReference type="RefSeq" id="XP_005793276.1">
    <property type="nucleotide sequence ID" value="XM_005793219.1"/>
</dbReference>
<proteinExistence type="predicted"/>
<reference evidence="2" key="2">
    <citation type="submission" date="2024-10" db="UniProtKB">
        <authorList>
            <consortium name="EnsemblProtists"/>
        </authorList>
    </citation>
    <scope>IDENTIFICATION</scope>
</reference>
<dbReference type="Proteomes" id="UP000013827">
    <property type="component" value="Unassembled WGS sequence"/>
</dbReference>
<organism evidence="2 3">
    <name type="scientific">Emiliania huxleyi (strain CCMP1516)</name>
    <dbReference type="NCBI Taxonomy" id="280463"/>
    <lineage>
        <taxon>Eukaryota</taxon>
        <taxon>Haptista</taxon>
        <taxon>Haptophyta</taxon>
        <taxon>Prymnesiophyceae</taxon>
        <taxon>Isochrysidales</taxon>
        <taxon>Noelaerhabdaceae</taxon>
        <taxon>Emiliania</taxon>
    </lineage>
</organism>
<feature type="compositionally biased region" description="Acidic residues" evidence="1">
    <location>
        <begin position="124"/>
        <end position="137"/>
    </location>
</feature>
<keyword evidence="3" id="KW-1185">Reference proteome</keyword>
<accession>A0A0D3KYL2</accession>
<dbReference type="AlphaFoldDB" id="A0A0D3KYL2"/>
<feature type="region of interest" description="Disordered" evidence="1">
    <location>
        <begin position="111"/>
        <end position="143"/>
    </location>
</feature>
<dbReference type="GeneID" id="17286117"/>
<sequence>MRCYEARRATEAGERAASEAERAEAPRAQLRENIQYVMAGLRTAAAQTRSQAGSKIEGTVATTTVASDWLANELAEYGEIDAACRDRFVMHLMTAAGASAPADAVFRFTAGEAMQTSRPTSASGEDDDEDTGSEESSDDRASD</sequence>
<evidence type="ECO:0000313" key="3">
    <source>
        <dbReference type="Proteomes" id="UP000013827"/>
    </source>
</evidence>
<dbReference type="PaxDb" id="2903-EOD40847"/>
<evidence type="ECO:0000313" key="2">
    <source>
        <dbReference type="EnsemblProtists" id="EOD40847"/>
    </source>
</evidence>
<name>A0A0D3KYL2_EMIH1</name>